<dbReference type="PANTHER" id="PTHR43788">
    <property type="entry name" value="DNA2/NAM7 HELICASE FAMILY MEMBER"/>
    <property type="match status" value="1"/>
</dbReference>
<evidence type="ECO:0000259" key="5">
    <source>
        <dbReference type="Pfam" id="PF13087"/>
    </source>
</evidence>
<dbReference type="Gene3D" id="3.40.50.300">
    <property type="entry name" value="P-loop containing nucleotide triphosphate hydrolases"/>
    <property type="match status" value="1"/>
</dbReference>
<dbReference type="GO" id="GO:0016787">
    <property type="term" value="F:hydrolase activity"/>
    <property type="evidence" value="ECO:0007669"/>
    <property type="project" value="UniProtKB-KW"/>
</dbReference>
<evidence type="ECO:0000256" key="3">
    <source>
        <dbReference type="ARBA" id="ARBA00022806"/>
    </source>
</evidence>
<accession>X1IQC8</accession>
<dbReference type="Pfam" id="PF13087">
    <property type="entry name" value="AAA_12"/>
    <property type="match status" value="1"/>
</dbReference>
<sequence>ETLRELVTVDTVERFQGSEREIIIISFAVNHPSQLQNLQALTFDGVVDRKLNVALTRAKKHLILLGRPDILNRRTHFRQLIEFIMQRNGYLDRVR</sequence>
<dbReference type="GO" id="GO:0043139">
    <property type="term" value="F:5'-3' DNA helicase activity"/>
    <property type="evidence" value="ECO:0007669"/>
    <property type="project" value="TreeGrafter"/>
</dbReference>
<keyword evidence="4" id="KW-0067">ATP-binding</keyword>
<comment type="caution">
    <text evidence="6">The sequence shown here is derived from an EMBL/GenBank/DDBJ whole genome shotgun (WGS) entry which is preliminary data.</text>
</comment>
<evidence type="ECO:0000256" key="4">
    <source>
        <dbReference type="ARBA" id="ARBA00022840"/>
    </source>
</evidence>
<dbReference type="InterPro" id="IPR041679">
    <property type="entry name" value="DNA2/NAM7-like_C"/>
</dbReference>
<proteinExistence type="predicted"/>
<dbReference type="SUPFAM" id="SSF52540">
    <property type="entry name" value="P-loop containing nucleoside triphosphate hydrolases"/>
    <property type="match status" value="1"/>
</dbReference>
<dbReference type="AlphaFoldDB" id="X1IQC8"/>
<keyword evidence="1" id="KW-0547">Nucleotide-binding</keyword>
<evidence type="ECO:0000256" key="2">
    <source>
        <dbReference type="ARBA" id="ARBA00022801"/>
    </source>
</evidence>
<name>X1IQC8_9ZZZZ</name>
<dbReference type="EMBL" id="BARU01034848">
    <property type="protein sequence ID" value="GAH68319.1"/>
    <property type="molecule type" value="Genomic_DNA"/>
</dbReference>
<keyword evidence="2" id="KW-0378">Hydrolase</keyword>
<feature type="non-terminal residue" evidence="6">
    <location>
        <position position="1"/>
    </location>
</feature>
<keyword evidence="3" id="KW-0347">Helicase</keyword>
<organism evidence="6">
    <name type="scientific">marine sediment metagenome</name>
    <dbReference type="NCBI Taxonomy" id="412755"/>
    <lineage>
        <taxon>unclassified sequences</taxon>
        <taxon>metagenomes</taxon>
        <taxon>ecological metagenomes</taxon>
    </lineage>
</organism>
<feature type="domain" description="DNA2/NAM7 helicase-like C-terminal" evidence="5">
    <location>
        <begin position="6"/>
        <end position="67"/>
    </location>
</feature>
<protein>
    <recommendedName>
        <fullName evidence="5">DNA2/NAM7 helicase-like C-terminal domain-containing protein</fullName>
    </recommendedName>
</protein>
<reference evidence="6" key="1">
    <citation type="journal article" date="2014" name="Front. Microbiol.">
        <title>High frequency of phylogenetically diverse reductive dehalogenase-homologous genes in deep subseafloor sedimentary metagenomes.</title>
        <authorList>
            <person name="Kawai M."/>
            <person name="Futagami T."/>
            <person name="Toyoda A."/>
            <person name="Takaki Y."/>
            <person name="Nishi S."/>
            <person name="Hori S."/>
            <person name="Arai W."/>
            <person name="Tsubouchi T."/>
            <person name="Morono Y."/>
            <person name="Uchiyama I."/>
            <person name="Ito T."/>
            <person name="Fujiyama A."/>
            <person name="Inagaki F."/>
            <person name="Takami H."/>
        </authorList>
    </citation>
    <scope>NUCLEOTIDE SEQUENCE</scope>
    <source>
        <strain evidence="6">Expedition CK06-06</strain>
    </source>
</reference>
<dbReference type="InterPro" id="IPR050534">
    <property type="entry name" value="Coronavir_polyprotein_1ab"/>
</dbReference>
<evidence type="ECO:0000313" key="6">
    <source>
        <dbReference type="EMBL" id="GAH68319.1"/>
    </source>
</evidence>
<evidence type="ECO:0000256" key="1">
    <source>
        <dbReference type="ARBA" id="ARBA00022741"/>
    </source>
</evidence>
<gene>
    <name evidence="6" type="ORF">S03H2_54641</name>
</gene>
<dbReference type="GO" id="GO:0005524">
    <property type="term" value="F:ATP binding"/>
    <property type="evidence" value="ECO:0007669"/>
    <property type="project" value="UniProtKB-KW"/>
</dbReference>
<dbReference type="InterPro" id="IPR027417">
    <property type="entry name" value="P-loop_NTPase"/>
</dbReference>
<dbReference type="PANTHER" id="PTHR43788:SF8">
    <property type="entry name" value="DNA-BINDING PROTEIN SMUBP-2"/>
    <property type="match status" value="1"/>
</dbReference>